<gene>
    <name evidence="3" type="ORF">CH338_31010</name>
</gene>
<feature type="region of interest" description="Disordered" evidence="1">
    <location>
        <begin position="65"/>
        <end position="102"/>
    </location>
</feature>
<evidence type="ECO:0000313" key="4">
    <source>
        <dbReference type="Proteomes" id="UP000248863"/>
    </source>
</evidence>
<feature type="compositionally biased region" description="Low complexity" evidence="1">
    <location>
        <begin position="67"/>
        <end position="89"/>
    </location>
</feature>
<dbReference type="AlphaFoldDB" id="A0A327JI66"/>
<reference evidence="3 4" key="1">
    <citation type="submission" date="2017-07" db="EMBL/GenBank/DDBJ databases">
        <title>Draft Genome Sequences of Select Purple Nonsulfur Bacteria.</title>
        <authorList>
            <person name="Lasarre B."/>
            <person name="Mckinlay J.B."/>
        </authorList>
    </citation>
    <scope>NUCLEOTIDE SEQUENCE [LARGE SCALE GENOMIC DNA]</scope>
    <source>
        <strain evidence="3 4">DSM 11907</strain>
    </source>
</reference>
<evidence type="ECO:0000313" key="3">
    <source>
        <dbReference type="EMBL" id="RAI25989.1"/>
    </source>
</evidence>
<evidence type="ECO:0000256" key="2">
    <source>
        <dbReference type="SAM" id="Phobius"/>
    </source>
</evidence>
<evidence type="ECO:0000256" key="1">
    <source>
        <dbReference type="SAM" id="MobiDB-lite"/>
    </source>
</evidence>
<feature type="region of interest" description="Disordered" evidence="1">
    <location>
        <begin position="1"/>
        <end position="30"/>
    </location>
</feature>
<accession>A0A327JI66</accession>
<comment type="caution">
    <text evidence="3">The sequence shown here is derived from an EMBL/GenBank/DDBJ whole genome shotgun (WGS) entry which is preliminary data.</text>
</comment>
<proteinExistence type="predicted"/>
<feature type="region of interest" description="Disordered" evidence="1">
    <location>
        <begin position="139"/>
        <end position="161"/>
    </location>
</feature>
<name>A0A327JI66_9BRAD</name>
<protein>
    <submittedName>
        <fullName evidence="3">Uncharacterized protein</fullName>
    </submittedName>
</protein>
<keyword evidence="4" id="KW-1185">Reference proteome</keyword>
<feature type="non-terminal residue" evidence="3">
    <location>
        <position position="1"/>
    </location>
</feature>
<feature type="transmembrane region" description="Helical" evidence="2">
    <location>
        <begin position="40"/>
        <end position="59"/>
    </location>
</feature>
<keyword evidence="2" id="KW-0472">Membrane</keyword>
<dbReference type="EMBL" id="NPEU01000989">
    <property type="protein sequence ID" value="RAI25989.1"/>
    <property type="molecule type" value="Genomic_DNA"/>
</dbReference>
<keyword evidence="2" id="KW-1133">Transmembrane helix</keyword>
<organism evidence="3 4">
    <name type="scientific">Rhodoplanes elegans</name>
    <dbReference type="NCBI Taxonomy" id="29408"/>
    <lineage>
        <taxon>Bacteria</taxon>
        <taxon>Pseudomonadati</taxon>
        <taxon>Pseudomonadota</taxon>
        <taxon>Alphaproteobacteria</taxon>
        <taxon>Hyphomicrobiales</taxon>
        <taxon>Nitrobacteraceae</taxon>
        <taxon>Rhodoplanes</taxon>
    </lineage>
</organism>
<keyword evidence="2" id="KW-0812">Transmembrane</keyword>
<dbReference type="Proteomes" id="UP000248863">
    <property type="component" value="Unassembled WGS sequence"/>
</dbReference>
<feature type="compositionally biased region" description="Low complexity" evidence="1">
    <location>
        <begin position="1"/>
        <end position="28"/>
    </location>
</feature>
<sequence>LAARRAAQAASEQPGAATAGAAAAPAEAGRGRSLGDRVRALFMTTSVIVIAAALVPIGWKAFGPDGGTPSAPVAGSSAPPALAAAGSTTEKPAGRGGSQLAELVPPTDLTAAARVLSHAPPTARALLEKHMPKLKDDAALLAPPTPSAPATVPAAPPPVAA</sequence>
<feature type="non-terminal residue" evidence="3">
    <location>
        <position position="161"/>
    </location>
</feature>